<accession>A0A937XBH8</accession>
<organism evidence="3 4">
    <name type="scientific">Eiseniibacteriota bacterium</name>
    <dbReference type="NCBI Taxonomy" id="2212470"/>
    <lineage>
        <taxon>Bacteria</taxon>
        <taxon>Candidatus Eiseniibacteriota</taxon>
    </lineage>
</organism>
<dbReference type="InterPro" id="IPR036291">
    <property type="entry name" value="NAD(P)-bd_dom_sf"/>
</dbReference>
<name>A0A937XBH8_UNCEI</name>
<sequence>MAGALITGAAGFIGSHLAARLLAEGLAVRGIDNLDPYYPAWIKERRLATLRAAPGFDWRPGDLRRADLPALLDGVTWVFHLAARPGVRASWGDGFDEYARANVLATQRLFEALRDRPVERVVFASSSSVYGENASGDAGEEAPRRPISPYGVSKLAGEGLAWAYHASYGVPVVALRYFTVYGPEQRPDMAFHRFLRALLEGREIEVYGDGRQTRDFTFVGDAVEATWRAARAGEPGAVYNIGGGSPAGLGEVIAMLETLTGREARVRLSPARPGDPRATRADTRRAREAFGYAPVTGLREGLARMAEWMPGFLAAEAALGAEHGAA</sequence>
<dbReference type="Proteomes" id="UP000748308">
    <property type="component" value="Unassembled WGS sequence"/>
</dbReference>
<evidence type="ECO:0000313" key="4">
    <source>
        <dbReference type="Proteomes" id="UP000748308"/>
    </source>
</evidence>
<reference evidence="3" key="1">
    <citation type="submission" date="2019-03" db="EMBL/GenBank/DDBJ databases">
        <title>Lake Tanganyika Metagenome-Assembled Genomes (MAGs).</title>
        <authorList>
            <person name="Tran P."/>
        </authorList>
    </citation>
    <scope>NUCLEOTIDE SEQUENCE</scope>
    <source>
        <strain evidence="3">M_DeepCast_400m_m2_100</strain>
    </source>
</reference>
<evidence type="ECO:0000256" key="1">
    <source>
        <dbReference type="ARBA" id="ARBA00007637"/>
    </source>
</evidence>
<dbReference type="InterPro" id="IPR001509">
    <property type="entry name" value="Epimerase_deHydtase"/>
</dbReference>
<dbReference type="Pfam" id="PF01370">
    <property type="entry name" value="Epimerase"/>
    <property type="match status" value="1"/>
</dbReference>
<comment type="similarity">
    <text evidence="1">Belongs to the NAD(P)-dependent epimerase/dehydratase family.</text>
</comment>
<dbReference type="PRINTS" id="PR01713">
    <property type="entry name" value="NUCEPIMERASE"/>
</dbReference>
<comment type="caution">
    <text evidence="3">The sequence shown here is derived from an EMBL/GenBank/DDBJ whole genome shotgun (WGS) entry which is preliminary data.</text>
</comment>
<protein>
    <submittedName>
        <fullName evidence="3">NAD-dependent epimerase/dehydratase family protein</fullName>
    </submittedName>
</protein>
<proteinExistence type="inferred from homology"/>
<dbReference type="SUPFAM" id="SSF51735">
    <property type="entry name" value="NAD(P)-binding Rossmann-fold domains"/>
    <property type="match status" value="1"/>
</dbReference>
<dbReference type="AlphaFoldDB" id="A0A937XBH8"/>
<dbReference type="EMBL" id="VGIY01000052">
    <property type="protein sequence ID" value="MBM3316888.1"/>
    <property type="molecule type" value="Genomic_DNA"/>
</dbReference>
<feature type="domain" description="NAD-dependent epimerase/dehydratase" evidence="2">
    <location>
        <begin position="4"/>
        <end position="242"/>
    </location>
</feature>
<dbReference type="Gene3D" id="3.40.50.720">
    <property type="entry name" value="NAD(P)-binding Rossmann-like Domain"/>
    <property type="match status" value="1"/>
</dbReference>
<evidence type="ECO:0000259" key="2">
    <source>
        <dbReference type="Pfam" id="PF01370"/>
    </source>
</evidence>
<evidence type="ECO:0000313" key="3">
    <source>
        <dbReference type="EMBL" id="MBM3316888.1"/>
    </source>
</evidence>
<dbReference type="PANTHER" id="PTHR43000">
    <property type="entry name" value="DTDP-D-GLUCOSE 4,6-DEHYDRATASE-RELATED"/>
    <property type="match status" value="1"/>
</dbReference>
<gene>
    <name evidence="3" type="ORF">FJY75_03455</name>
</gene>